<feature type="domain" description="Plasmid pRiA4b Orf3-like" evidence="1">
    <location>
        <begin position="8"/>
        <end position="189"/>
    </location>
</feature>
<organism evidence="2 3">
    <name type="scientific">Daphnia galeata</name>
    <dbReference type="NCBI Taxonomy" id="27404"/>
    <lineage>
        <taxon>Eukaryota</taxon>
        <taxon>Metazoa</taxon>
        <taxon>Ecdysozoa</taxon>
        <taxon>Arthropoda</taxon>
        <taxon>Crustacea</taxon>
        <taxon>Branchiopoda</taxon>
        <taxon>Diplostraca</taxon>
        <taxon>Cladocera</taxon>
        <taxon>Anomopoda</taxon>
        <taxon>Daphniidae</taxon>
        <taxon>Daphnia</taxon>
    </lineage>
</organism>
<dbReference type="AlphaFoldDB" id="A0A8J2RN50"/>
<dbReference type="PANTHER" id="PTHR41878:SF1">
    <property type="entry name" value="TNPR PROTEIN"/>
    <property type="match status" value="1"/>
</dbReference>
<accession>A0A8J2RN50</accession>
<evidence type="ECO:0000313" key="2">
    <source>
        <dbReference type="EMBL" id="CAH0105699.1"/>
    </source>
</evidence>
<dbReference type="EMBL" id="CAKKLH010000195">
    <property type="protein sequence ID" value="CAH0105699.1"/>
    <property type="molecule type" value="Genomic_DNA"/>
</dbReference>
<dbReference type="InterPro" id="IPR012912">
    <property type="entry name" value="Plasmid_pRiA4b_Orf3-like"/>
</dbReference>
<gene>
    <name evidence="2" type="ORF">DGAL_LOCUS8763</name>
</gene>
<keyword evidence="3" id="KW-1185">Reference proteome</keyword>
<dbReference type="SUPFAM" id="SSF159941">
    <property type="entry name" value="MM3350-like"/>
    <property type="match status" value="1"/>
</dbReference>
<protein>
    <recommendedName>
        <fullName evidence="1">Plasmid pRiA4b Orf3-like domain-containing protein</fullName>
    </recommendedName>
</protein>
<dbReference type="OrthoDB" id="407198at2759"/>
<evidence type="ECO:0000259" key="1">
    <source>
        <dbReference type="Pfam" id="PF07929"/>
    </source>
</evidence>
<dbReference type="Pfam" id="PF07929">
    <property type="entry name" value="PRiA4_ORF3"/>
    <property type="match status" value="1"/>
</dbReference>
<proteinExistence type="predicted"/>
<comment type="caution">
    <text evidence="2">The sequence shown here is derived from an EMBL/GenBank/DDBJ whole genome shotgun (WGS) entry which is preliminary data.</text>
</comment>
<dbReference type="PANTHER" id="PTHR41878">
    <property type="entry name" value="LEXA REPRESSOR-RELATED"/>
    <property type="match status" value="1"/>
</dbReference>
<reference evidence="2" key="1">
    <citation type="submission" date="2021-11" db="EMBL/GenBank/DDBJ databases">
        <authorList>
            <person name="Schell T."/>
        </authorList>
    </citation>
    <scope>NUCLEOTIDE SEQUENCE</scope>
    <source>
        <strain evidence="2">M5</strain>
    </source>
</reference>
<sequence length="200" mass="23754">MAAKTFDVYEFQIILKETTPKIWRRIQVPEYYNFWDFHIAIQHAMGWKSTIWNYHLHQFEMINPKTSKKVSIGIPDEEWAFGEVYDEEKLKISQYFSLSNKKADYEYDFGDGWQHEILLEKILPAVVNAKYPQCIAGERECPPEDCGGVYGYEELLEILANPKHEEYKERKSWLKRIGVNEVKPENFDPKSVKFSNFQLE</sequence>
<dbReference type="InterPro" id="IPR024047">
    <property type="entry name" value="MM3350-like_sf"/>
</dbReference>
<evidence type="ECO:0000313" key="3">
    <source>
        <dbReference type="Proteomes" id="UP000789390"/>
    </source>
</evidence>
<dbReference type="Proteomes" id="UP000789390">
    <property type="component" value="Unassembled WGS sequence"/>
</dbReference>
<dbReference type="Gene3D" id="3.10.290.30">
    <property type="entry name" value="MM3350-like"/>
    <property type="match status" value="1"/>
</dbReference>
<name>A0A8J2RN50_9CRUS</name>